<keyword evidence="3" id="KW-1185">Reference proteome</keyword>
<accession>Q919R4</accession>
<protein>
    <submittedName>
        <fullName evidence="2">CUN001 putative bro protein, ATP_GTP_A motif, similar to AcMNPV ORF 2</fullName>
    </submittedName>
</protein>
<evidence type="ECO:0000313" key="3">
    <source>
        <dbReference type="Proteomes" id="UP000006635"/>
    </source>
</evidence>
<dbReference type="Proteomes" id="UP000006635">
    <property type="component" value="Segment"/>
</dbReference>
<organismHost>
    <name type="scientific">Culex nigripalpus</name>
    <dbReference type="NCBI Taxonomy" id="42429"/>
</organismHost>
<proteinExistence type="predicted"/>
<dbReference type="GeneID" id="921895"/>
<feature type="domain" description="Bro-N" evidence="1">
    <location>
        <begin position="17"/>
        <end position="127"/>
    </location>
</feature>
<dbReference type="InterPro" id="IPR003497">
    <property type="entry name" value="BRO_N_domain"/>
</dbReference>
<dbReference type="RefSeq" id="NP_203305.1">
    <property type="nucleotide sequence ID" value="NC_003084.1"/>
</dbReference>
<evidence type="ECO:0000313" key="2">
    <source>
        <dbReference type="EMBL" id="AAK94079.1"/>
    </source>
</evidence>
<dbReference type="KEGG" id="vg:921895"/>
<reference evidence="2 3" key="1">
    <citation type="journal article" date="2001" name="J. Virol.">
        <title>Genome sequence of a baculovirus pathogenic for Culex nigripalpus.</title>
        <authorList>
            <person name="Afonso C.L."/>
            <person name="Tulman E.R."/>
            <person name="Lu Z."/>
            <person name="Balinsky C.A."/>
            <person name="Moser B.A."/>
            <person name="Becnel J.J."/>
            <person name="Rock D.L."/>
            <person name="Kutish G.F."/>
        </authorList>
    </citation>
    <scope>NUCLEOTIDE SEQUENCE [LARGE SCALE GENOMIC DNA]</scope>
    <source>
        <strain evidence="3">Isolate Florida/1997</strain>
    </source>
</reference>
<evidence type="ECO:0000259" key="1">
    <source>
        <dbReference type="PROSITE" id="PS51750"/>
    </source>
</evidence>
<organism evidence="2 3">
    <name type="scientific">Culex nigripalpus nucleopolyhedrovirus (isolate Florida/1997)</name>
    <name type="common">CuniNPV</name>
    <dbReference type="NCBI Taxonomy" id="645993"/>
    <lineage>
        <taxon>Viruses</taxon>
        <taxon>Viruses incertae sedis</taxon>
        <taxon>Naldaviricetes</taxon>
        <taxon>Lefavirales</taxon>
        <taxon>Baculoviridae</taxon>
        <taxon>Deltabaculovirus</taxon>
    </lineage>
</organism>
<dbReference type="EMBL" id="AF403738">
    <property type="protein sequence ID" value="AAK94079.1"/>
    <property type="molecule type" value="Genomic_DNA"/>
</dbReference>
<dbReference type="SMART" id="SM01040">
    <property type="entry name" value="Bro-N"/>
    <property type="match status" value="1"/>
</dbReference>
<feature type="domain" description="Bro-N" evidence="1">
    <location>
        <begin position="133"/>
        <end position="282"/>
    </location>
</feature>
<sequence length="593" mass="67646">MSSSNFQRGEFASLDGKVVLPFYGYRDPETGAVWISGKSVATGLGYKDGTTSLNRRVSPTNRIKWRELCKDGAQVQLPDNWQPDTMMINQRGFRQLMGPKHPHLASMELLWCQHFGAEPLPQVVEDVEPEGSLLQLQRCEMDGMRLEFRTYTEPGTGEVWVVAKDVAKSLGYENPSQAHARVVDAFKKNLGDFDFNGVNRMMLRCSMYESAPPTPMQTDESELSDDGVGEEREAKLPGHLGRLVMLNEGGVQQLILESRLPNAKRYKQWVCGTVLPSIRRTGRYDVRDVKREDDLALAQLKADFAEQKLNNCELQRDLAITQRDLAVEKCEKLKSQYELMKFQLIVGAGRNGMLAEDVQRDLNKVLGEIQGRLIPELDQHKKSCITIYGRTTEDGTAMVRVCRHQNETADRIEVRSKRMKGESVRTRRQTRAEANAQRFDWLGKSEKLARLPCANGVSVWIECKKRNPYFFYGVKFLNTHQVELCALNREELLNRYRSDVENGRDTLDIGSELELMERCFTEQDRFHEAVVDVVKSTVEAINQIVVQPRSNGDYSPMQAINYFNVTLNECTLNNSPVGQIQDKQMQDKQMQDK</sequence>
<gene>
    <name evidence="2" type="primary">CUN001</name>
</gene>
<dbReference type="Pfam" id="PF02498">
    <property type="entry name" value="Bro-N"/>
    <property type="match status" value="2"/>
</dbReference>
<name>Q919R4_NPVCO</name>
<dbReference type="PROSITE" id="PS51750">
    <property type="entry name" value="BRO_N"/>
    <property type="match status" value="2"/>
</dbReference>